<organism evidence="1 2">
    <name type="scientific">Streblomastix strix</name>
    <dbReference type="NCBI Taxonomy" id="222440"/>
    <lineage>
        <taxon>Eukaryota</taxon>
        <taxon>Metamonada</taxon>
        <taxon>Preaxostyla</taxon>
        <taxon>Oxymonadida</taxon>
        <taxon>Streblomastigidae</taxon>
        <taxon>Streblomastix</taxon>
    </lineage>
</organism>
<sequence>MIIPGQKHLPENVSEFILPQKNSKQTTIAFDPVITDGIVYFEIEFLDQLNSNLYIGIADASVIFEPSKGPGNNLQ</sequence>
<protein>
    <submittedName>
        <fullName evidence="1">Uncharacterized protein</fullName>
    </submittedName>
</protein>
<dbReference type="AlphaFoldDB" id="A0A5J4TY73"/>
<evidence type="ECO:0000313" key="1">
    <source>
        <dbReference type="EMBL" id="KAA6362849.1"/>
    </source>
</evidence>
<evidence type="ECO:0000313" key="2">
    <source>
        <dbReference type="Proteomes" id="UP000324800"/>
    </source>
</evidence>
<reference evidence="1 2" key="1">
    <citation type="submission" date="2019-03" db="EMBL/GenBank/DDBJ databases">
        <title>Single cell metagenomics reveals metabolic interactions within the superorganism composed of flagellate Streblomastix strix and complex community of Bacteroidetes bacteria on its surface.</title>
        <authorList>
            <person name="Treitli S.C."/>
            <person name="Kolisko M."/>
            <person name="Husnik F."/>
            <person name="Keeling P."/>
            <person name="Hampl V."/>
        </authorList>
    </citation>
    <scope>NUCLEOTIDE SEQUENCE [LARGE SCALE GENOMIC DNA]</scope>
    <source>
        <strain evidence="1">ST1C</strain>
    </source>
</reference>
<proteinExistence type="predicted"/>
<name>A0A5J4TY73_9EUKA</name>
<accession>A0A5J4TY73</accession>
<dbReference type="Proteomes" id="UP000324800">
    <property type="component" value="Unassembled WGS sequence"/>
</dbReference>
<comment type="caution">
    <text evidence="1">The sequence shown here is derived from an EMBL/GenBank/DDBJ whole genome shotgun (WGS) entry which is preliminary data.</text>
</comment>
<dbReference type="EMBL" id="SNRW01023644">
    <property type="protein sequence ID" value="KAA6362849.1"/>
    <property type="molecule type" value="Genomic_DNA"/>
</dbReference>
<gene>
    <name evidence="1" type="ORF">EZS28_041624</name>
</gene>